<dbReference type="PANTHER" id="PTHR38731">
    <property type="entry name" value="LIPL45-RELATED LIPOPROTEIN-RELATED"/>
    <property type="match status" value="1"/>
</dbReference>
<dbReference type="PROSITE" id="PS50005">
    <property type="entry name" value="TPR"/>
    <property type="match status" value="3"/>
</dbReference>
<evidence type="ECO:0000256" key="2">
    <source>
        <dbReference type="ARBA" id="ARBA00023136"/>
    </source>
</evidence>
<proteinExistence type="predicted"/>
<feature type="repeat" description="TPR" evidence="4">
    <location>
        <begin position="443"/>
        <end position="476"/>
    </location>
</feature>
<dbReference type="GO" id="GO:0009279">
    <property type="term" value="C:cell outer membrane"/>
    <property type="evidence" value="ECO:0007669"/>
    <property type="project" value="UniProtKB-SubCell"/>
</dbReference>
<reference evidence="6 7" key="1">
    <citation type="submission" date="2017-04" db="EMBL/GenBank/DDBJ databases">
        <authorList>
            <person name="Afonso C.L."/>
            <person name="Miller P.J."/>
            <person name="Scott M.A."/>
            <person name="Spackman E."/>
            <person name="Goraichik I."/>
            <person name="Dimitrov K.M."/>
            <person name="Suarez D.L."/>
            <person name="Swayne D.E."/>
        </authorList>
    </citation>
    <scope>NUCLEOTIDE SEQUENCE [LARGE SCALE GENOMIC DNA]</scope>
    <source>
        <strain evidence="6 7">CGMCC 1.10972</strain>
    </source>
</reference>
<feature type="repeat" description="TPR" evidence="4">
    <location>
        <begin position="545"/>
        <end position="578"/>
    </location>
</feature>
<feature type="repeat" description="TPR" evidence="4">
    <location>
        <begin position="477"/>
        <end position="510"/>
    </location>
</feature>
<dbReference type="Gene3D" id="2.40.170.20">
    <property type="entry name" value="TonB-dependent receptor, beta-barrel domain"/>
    <property type="match status" value="1"/>
</dbReference>
<keyword evidence="7" id="KW-1185">Reference proteome</keyword>
<sequence>MNGFRHVSAAMTAAIFVTASARAEPVPRVAPAAGSVIATQIGEEIEFVDAPSWRNVEVLQDVKAGDVLRTNAQGQLAILFSDQTQIRVARNSTLVVKERIPGGDTRLSLEAGQIFARAARGGPQVYVETAAATAAIRGTDWTMRVDGDRTTLSVLEGAVELSNPQGSVTVRQGEAAAATLGSAPSKIVIIADDVHEQMLVNVTVRAAFEAFPVATMQGSSLSAARERLNAVPLTNRGASERVLAAEIALDRDGMAAAIEAVRQARQLPLSVSEDARLTFVEALIAGRAGRYGEAARLFDKARPRLSGEQAMTATYQSYFARSLADPTLALPRPPLDRSNRISVAGDALITAIVDSPRAALEAIKLAEPRFRNDALFQAFFAQIALIASDYDTAKIAVDRASALDPGDPEVLSTRSDYKAGVAFDLEGARADAEAALALAPGSSTMWNNYGLILDTRGADREAEAAFLKAVELDPLDPVALANLALFYLDHGRIEKARALIDRALEVDPAFDVALFVRGRQHMLEGDREAALDSFLRATTANPGFANGLLALGALHAADGEIDMAEQAFENADRLDPNAPEIPQYRAALALYEYQADEAIRFARESVRRTEARGGDYESIRATRDGGSIVGSAYRNLSLNAWGRYYGDLTFDSFESGGYFDQAIAGTAPVFALDRGLTVANPDSGTDSRFLSLLAQGLLFDPSGLVGSELSPAFLATPFFETNLTGGFRHRDDRFGGFGDVTVQTLGYLPIPYSLLASVSYDRIGYDYAEQRDKTVNATLGFGLEPTPYDRIAAFGTATFSDGGLALPTARETFFDRNGSDAGVGFIGWSHTFAYHNILNVAVFGQTGAQTRSRLRPDPYVGLFPTIYDFRTDADQVKVSASHLVELGGITMRYGGEVGRSRQTVRRNVVIEGEGERAEILDETDQDKVDRARGWLDATVEFTPHFQAEGGVFVRHRASDAGGSDDDIDGRIGAAFMPIDGQWLRAAYLQQRPEDDGDTLAPVALLGLRANAIPSAERVESAIVRWDSEWSPWFFTALDYQHQKLEDLSLSIPNYDAGILIEDGTIDRIAASADIWIGDGLGASLTVARNFSEGSLLGTESRLPYVPDWNGRLAFTYVDPRRFTLTLAETYLGDRLSSENGLVLDDAFVTDISGSWESENRRIRIDAGVYNIFDEAIEVAPLVPTAGRMITASVKARF</sequence>
<dbReference type="SUPFAM" id="SSF56935">
    <property type="entry name" value="Porins"/>
    <property type="match status" value="1"/>
</dbReference>
<dbReference type="Proteomes" id="UP000192656">
    <property type="component" value="Unassembled WGS sequence"/>
</dbReference>
<feature type="domain" description="FecR protein" evidence="5">
    <location>
        <begin position="66"/>
        <end position="160"/>
    </location>
</feature>
<dbReference type="AlphaFoldDB" id="A0A1W2AEK3"/>
<organism evidence="6 7">
    <name type="scientific">Fulvimarina manganoxydans</name>
    <dbReference type="NCBI Taxonomy" id="937218"/>
    <lineage>
        <taxon>Bacteria</taxon>
        <taxon>Pseudomonadati</taxon>
        <taxon>Pseudomonadota</taxon>
        <taxon>Alphaproteobacteria</taxon>
        <taxon>Hyphomicrobiales</taxon>
        <taxon>Aurantimonadaceae</taxon>
        <taxon>Fulvimarina</taxon>
    </lineage>
</organism>
<accession>A0A1W2AEK3</accession>
<evidence type="ECO:0000256" key="1">
    <source>
        <dbReference type="ARBA" id="ARBA00004442"/>
    </source>
</evidence>
<dbReference type="SMART" id="SM00028">
    <property type="entry name" value="TPR"/>
    <property type="match status" value="5"/>
</dbReference>
<evidence type="ECO:0000259" key="5">
    <source>
        <dbReference type="Pfam" id="PF04773"/>
    </source>
</evidence>
<dbReference type="OrthoDB" id="7810516at2"/>
<evidence type="ECO:0000313" key="7">
    <source>
        <dbReference type="Proteomes" id="UP000192656"/>
    </source>
</evidence>
<evidence type="ECO:0000256" key="4">
    <source>
        <dbReference type="PROSITE-ProRule" id="PRU00339"/>
    </source>
</evidence>
<comment type="subcellular location">
    <subcellularLocation>
        <location evidence="1">Cell outer membrane</location>
    </subcellularLocation>
</comment>
<evidence type="ECO:0000313" key="6">
    <source>
        <dbReference type="EMBL" id="SMC59043.1"/>
    </source>
</evidence>
<keyword evidence="3" id="KW-0998">Cell outer membrane</keyword>
<dbReference type="Pfam" id="PF13432">
    <property type="entry name" value="TPR_16"/>
    <property type="match status" value="1"/>
</dbReference>
<dbReference type="InterPro" id="IPR011990">
    <property type="entry name" value="TPR-like_helical_dom_sf"/>
</dbReference>
<keyword evidence="4" id="KW-0802">TPR repeat</keyword>
<dbReference type="Pfam" id="PF04773">
    <property type="entry name" value="FecR"/>
    <property type="match status" value="1"/>
</dbReference>
<evidence type="ECO:0000256" key="3">
    <source>
        <dbReference type="ARBA" id="ARBA00023237"/>
    </source>
</evidence>
<dbReference type="RefSeq" id="WP_084409253.1">
    <property type="nucleotide sequence ID" value="NZ_FWXR01000004.1"/>
</dbReference>
<dbReference type="InterPro" id="IPR019734">
    <property type="entry name" value="TPR_rpt"/>
</dbReference>
<dbReference type="STRING" id="937218.SAMN06297251_104121"/>
<name>A0A1W2AEK3_9HYPH</name>
<dbReference type="Gene3D" id="2.60.120.1440">
    <property type="match status" value="1"/>
</dbReference>
<protein>
    <submittedName>
        <fullName evidence="6">FecR family protein</fullName>
    </submittedName>
</protein>
<dbReference type="InterPro" id="IPR006860">
    <property type="entry name" value="FecR"/>
</dbReference>
<dbReference type="Pfam" id="PF13431">
    <property type="entry name" value="TPR_17"/>
    <property type="match status" value="1"/>
</dbReference>
<keyword evidence="2" id="KW-0472">Membrane</keyword>
<dbReference type="PANTHER" id="PTHR38731:SF1">
    <property type="entry name" value="FECR PROTEIN DOMAIN-CONTAINING PROTEIN"/>
    <property type="match status" value="1"/>
</dbReference>
<dbReference type="EMBL" id="FWXR01000004">
    <property type="protein sequence ID" value="SMC59043.1"/>
    <property type="molecule type" value="Genomic_DNA"/>
</dbReference>
<dbReference type="InterPro" id="IPR036942">
    <property type="entry name" value="Beta-barrel_TonB_sf"/>
</dbReference>
<dbReference type="SUPFAM" id="SSF48452">
    <property type="entry name" value="TPR-like"/>
    <property type="match status" value="2"/>
</dbReference>
<dbReference type="Gene3D" id="1.25.40.10">
    <property type="entry name" value="Tetratricopeptide repeat domain"/>
    <property type="match status" value="2"/>
</dbReference>
<gene>
    <name evidence="6" type="ORF">SAMN06297251_104121</name>
</gene>